<proteinExistence type="predicted"/>
<dbReference type="Proteomes" id="UP000837857">
    <property type="component" value="Chromosome 16"/>
</dbReference>
<evidence type="ECO:0000256" key="1">
    <source>
        <dbReference type="SAM" id="MobiDB-lite"/>
    </source>
</evidence>
<reference evidence="2" key="1">
    <citation type="submission" date="2022-03" db="EMBL/GenBank/DDBJ databases">
        <authorList>
            <person name="Martin H S."/>
        </authorList>
    </citation>
    <scope>NUCLEOTIDE SEQUENCE</scope>
</reference>
<evidence type="ECO:0000313" key="3">
    <source>
        <dbReference type="Proteomes" id="UP000837857"/>
    </source>
</evidence>
<keyword evidence="3" id="KW-1185">Reference proteome</keyword>
<name>A0ABN8HZW5_9NEOP</name>
<dbReference type="EMBL" id="OW152828">
    <property type="protein sequence ID" value="CAH2045011.1"/>
    <property type="molecule type" value="Genomic_DNA"/>
</dbReference>
<sequence>MKEPQRREVAANETTPGNALSLLSLLGNGFTGTKEPQRRKAANETTPDNALSLLSLLDNGYTSTKEP</sequence>
<feature type="region of interest" description="Disordered" evidence="1">
    <location>
        <begin position="1"/>
        <end position="67"/>
    </location>
</feature>
<feature type="compositionally biased region" description="Basic and acidic residues" evidence="1">
    <location>
        <begin position="1"/>
        <end position="10"/>
    </location>
</feature>
<protein>
    <submittedName>
        <fullName evidence="2">Uncharacterized protein</fullName>
    </submittedName>
</protein>
<gene>
    <name evidence="2" type="ORF">IPOD504_LOCUS4892</name>
</gene>
<evidence type="ECO:0000313" key="2">
    <source>
        <dbReference type="EMBL" id="CAH2045011.1"/>
    </source>
</evidence>
<accession>A0ABN8HZW5</accession>
<organism evidence="2 3">
    <name type="scientific">Iphiclides podalirius</name>
    <name type="common">scarce swallowtail</name>
    <dbReference type="NCBI Taxonomy" id="110791"/>
    <lineage>
        <taxon>Eukaryota</taxon>
        <taxon>Metazoa</taxon>
        <taxon>Ecdysozoa</taxon>
        <taxon>Arthropoda</taxon>
        <taxon>Hexapoda</taxon>
        <taxon>Insecta</taxon>
        <taxon>Pterygota</taxon>
        <taxon>Neoptera</taxon>
        <taxon>Endopterygota</taxon>
        <taxon>Lepidoptera</taxon>
        <taxon>Glossata</taxon>
        <taxon>Ditrysia</taxon>
        <taxon>Papilionoidea</taxon>
        <taxon>Papilionidae</taxon>
        <taxon>Papilioninae</taxon>
        <taxon>Iphiclides</taxon>
    </lineage>
</organism>
<feature type="non-terminal residue" evidence="2">
    <location>
        <position position="67"/>
    </location>
</feature>